<feature type="compositionally biased region" description="Polar residues" evidence="2">
    <location>
        <begin position="186"/>
        <end position="199"/>
    </location>
</feature>
<gene>
    <name evidence="3" type="ORF">F1654_05345</name>
</gene>
<accession>A0A5M6ZPA3</accession>
<feature type="compositionally biased region" description="Polar residues" evidence="2">
    <location>
        <begin position="145"/>
        <end position="170"/>
    </location>
</feature>
<dbReference type="InterPro" id="IPR007607">
    <property type="entry name" value="BacA/B"/>
</dbReference>
<dbReference type="AlphaFoldDB" id="A0A5M6ZPA3"/>
<comment type="similarity">
    <text evidence="1">Belongs to the bactofilin family.</text>
</comment>
<proteinExistence type="inferred from homology"/>
<dbReference type="Proteomes" id="UP000325122">
    <property type="component" value="Unassembled WGS sequence"/>
</dbReference>
<evidence type="ECO:0000256" key="1">
    <source>
        <dbReference type="ARBA" id="ARBA00044755"/>
    </source>
</evidence>
<keyword evidence="4" id="KW-1185">Reference proteome</keyword>
<protein>
    <submittedName>
        <fullName evidence="3">Polymer-forming cytoskeletal protein</fullName>
    </submittedName>
</protein>
<sequence length="199" mass="20683">MGLDLARNTVLVEGSFLIISGNARPVMSNASTSPKSAKVSPLEGSEDLAFFMGEKCAVEGASLEVDGAARIDGHFSGKLRAIHLIVGEKGHVSGDITSETADIMGSVQDTLVLSGKLTIRGGGRIEGQITYGSLEAHEGAQLIGQINTQDRSNRSEGASSLSNLRSAISKTSREADTTSKNEHNPDTPNNGGESNSQTG</sequence>
<feature type="compositionally biased region" description="Basic and acidic residues" evidence="2">
    <location>
        <begin position="171"/>
        <end position="185"/>
    </location>
</feature>
<dbReference type="PANTHER" id="PTHR35024">
    <property type="entry name" value="HYPOTHETICAL CYTOSOLIC PROTEIN"/>
    <property type="match status" value="1"/>
</dbReference>
<dbReference type="Pfam" id="PF04519">
    <property type="entry name" value="Bactofilin"/>
    <property type="match status" value="1"/>
</dbReference>
<evidence type="ECO:0000256" key="2">
    <source>
        <dbReference type="SAM" id="MobiDB-lite"/>
    </source>
</evidence>
<feature type="region of interest" description="Disordered" evidence="2">
    <location>
        <begin position="145"/>
        <end position="199"/>
    </location>
</feature>
<evidence type="ECO:0000313" key="4">
    <source>
        <dbReference type="Proteomes" id="UP000325122"/>
    </source>
</evidence>
<evidence type="ECO:0000313" key="3">
    <source>
        <dbReference type="EMBL" id="KAA5805404.1"/>
    </source>
</evidence>
<reference evidence="3 4" key="1">
    <citation type="submission" date="2019-09" db="EMBL/GenBank/DDBJ databases">
        <authorList>
            <person name="Kevbrin V."/>
            <person name="Grouzdev D.S."/>
        </authorList>
    </citation>
    <scope>NUCLEOTIDE SEQUENCE [LARGE SCALE GENOMIC DNA]</scope>
    <source>
        <strain evidence="3 4">G-192</strain>
    </source>
</reference>
<comment type="caution">
    <text evidence="3">The sequence shown here is derived from an EMBL/GenBank/DDBJ whole genome shotgun (WGS) entry which is preliminary data.</text>
</comment>
<dbReference type="EMBL" id="VWOJ01000001">
    <property type="protein sequence ID" value="KAA5805404.1"/>
    <property type="molecule type" value="Genomic_DNA"/>
</dbReference>
<dbReference type="PANTHER" id="PTHR35024:SF4">
    <property type="entry name" value="POLYMER-FORMING CYTOSKELETAL PROTEIN"/>
    <property type="match status" value="1"/>
</dbReference>
<name>A0A5M6ZPA3_9PROT</name>
<organism evidence="3 4">
    <name type="scientific">Alkalicaulis satelles</name>
    <dbReference type="NCBI Taxonomy" id="2609175"/>
    <lineage>
        <taxon>Bacteria</taxon>
        <taxon>Pseudomonadati</taxon>
        <taxon>Pseudomonadota</taxon>
        <taxon>Alphaproteobacteria</taxon>
        <taxon>Maricaulales</taxon>
        <taxon>Maricaulaceae</taxon>
        <taxon>Alkalicaulis</taxon>
    </lineage>
</organism>